<comment type="caution">
    <text evidence="10">The sequence shown here is derived from an EMBL/GenBank/DDBJ whole genome shotgun (WGS) entry which is preliminary data.</text>
</comment>
<evidence type="ECO:0000313" key="10">
    <source>
        <dbReference type="EMBL" id="MDN4476398.1"/>
    </source>
</evidence>
<gene>
    <name evidence="10" type="ORF">QQX09_11075</name>
</gene>
<name>A0ABT8GB88_9MICO</name>
<dbReference type="Gene3D" id="1.20.144.10">
    <property type="entry name" value="Phosphatidic acid phosphatase type 2/haloperoxidase"/>
    <property type="match status" value="1"/>
</dbReference>
<keyword evidence="4" id="KW-0378">Hydrolase</keyword>
<keyword evidence="6 8" id="KW-0472">Membrane</keyword>
<evidence type="ECO:0000256" key="5">
    <source>
        <dbReference type="ARBA" id="ARBA00022989"/>
    </source>
</evidence>
<keyword evidence="3 8" id="KW-0812">Transmembrane</keyword>
<dbReference type="PANTHER" id="PTHR14969">
    <property type="entry name" value="SPHINGOSINE-1-PHOSPHATE PHOSPHOHYDROLASE"/>
    <property type="match status" value="1"/>
</dbReference>
<feature type="domain" description="Phosphatidic acid phosphatase type 2/haloperoxidase" evidence="9">
    <location>
        <begin position="98"/>
        <end position="213"/>
    </location>
</feature>
<feature type="compositionally biased region" description="Gly residues" evidence="7">
    <location>
        <begin position="272"/>
        <end position="285"/>
    </location>
</feature>
<dbReference type="Proteomes" id="UP001172728">
    <property type="component" value="Unassembled WGS sequence"/>
</dbReference>
<proteinExistence type="predicted"/>
<keyword evidence="2" id="KW-1003">Cell membrane</keyword>
<evidence type="ECO:0000256" key="3">
    <source>
        <dbReference type="ARBA" id="ARBA00022692"/>
    </source>
</evidence>
<feature type="transmembrane region" description="Helical" evidence="8">
    <location>
        <begin position="100"/>
        <end position="118"/>
    </location>
</feature>
<feature type="transmembrane region" description="Helical" evidence="8">
    <location>
        <begin position="138"/>
        <end position="159"/>
    </location>
</feature>
<dbReference type="PANTHER" id="PTHR14969:SF62">
    <property type="entry name" value="DECAPRENYLPHOSPHORYL-5-PHOSPHORIBOSE PHOSPHATASE RV3807C-RELATED"/>
    <property type="match status" value="1"/>
</dbReference>
<feature type="transmembrane region" description="Helical" evidence="8">
    <location>
        <begin position="166"/>
        <end position="186"/>
    </location>
</feature>
<feature type="compositionally biased region" description="Low complexity" evidence="7">
    <location>
        <begin position="255"/>
        <end position="271"/>
    </location>
</feature>
<evidence type="ECO:0000256" key="1">
    <source>
        <dbReference type="ARBA" id="ARBA00004651"/>
    </source>
</evidence>
<evidence type="ECO:0000256" key="6">
    <source>
        <dbReference type="ARBA" id="ARBA00023136"/>
    </source>
</evidence>
<dbReference type="EMBL" id="JAUHPW010000008">
    <property type="protein sequence ID" value="MDN4476398.1"/>
    <property type="molecule type" value="Genomic_DNA"/>
</dbReference>
<feature type="transmembrane region" description="Helical" evidence="8">
    <location>
        <begin position="70"/>
        <end position="88"/>
    </location>
</feature>
<evidence type="ECO:0000313" key="11">
    <source>
        <dbReference type="Proteomes" id="UP001172728"/>
    </source>
</evidence>
<keyword evidence="5 8" id="KW-1133">Transmembrane helix</keyword>
<dbReference type="CDD" id="cd03392">
    <property type="entry name" value="PAP2_like_2"/>
    <property type="match status" value="1"/>
</dbReference>
<feature type="transmembrane region" description="Helical" evidence="8">
    <location>
        <begin position="12"/>
        <end position="32"/>
    </location>
</feature>
<evidence type="ECO:0000256" key="2">
    <source>
        <dbReference type="ARBA" id="ARBA00022475"/>
    </source>
</evidence>
<protein>
    <submittedName>
        <fullName evidence="10">Phosphatase PAP2 family protein</fullName>
    </submittedName>
</protein>
<accession>A0ABT8GB88</accession>
<evidence type="ECO:0000256" key="4">
    <source>
        <dbReference type="ARBA" id="ARBA00022801"/>
    </source>
</evidence>
<evidence type="ECO:0000259" key="9">
    <source>
        <dbReference type="SMART" id="SM00014"/>
    </source>
</evidence>
<feature type="transmembrane region" description="Helical" evidence="8">
    <location>
        <begin position="192"/>
        <end position="215"/>
    </location>
</feature>
<organism evidence="10 11">
    <name type="scientific">Demequina litoralis</name>
    <dbReference type="NCBI Taxonomy" id="3051660"/>
    <lineage>
        <taxon>Bacteria</taxon>
        <taxon>Bacillati</taxon>
        <taxon>Actinomycetota</taxon>
        <taxon>Actinomycetes</taxon>
        <taxon>Micrococcales</taxon>
        <taxon>Demequinaceae</taxon>
        <taxon>Demequina</taxon>
    </lineage>
</organism>
<dbReference type="SUPFAM" id="SSF48317">
    <property type="entry name" value="Acid phosphatase/Vanadium-dependent haloperoxidase"/>
    <property type="match status" value="1"/>
</dbReference>
<evidence type="ECO:0000256" key="7">
    <source>
        <dbReference type="SAM" id="MobiDB-lite"/>
    </source>
</evidence>
<dbReference type="RefSeq" id="WP_301134652.1">
    <property type="nucleotide sequence ID" value="NZ_JAUHPW010000008.1"/>
</dbReference>
<keyword evidence="11" id="KW-1185">Reference proteome</keyword>
<evidence type="ECO:0000256" key="8">
    <source>
        <dbReference type="SAM" id="Phobius"/>
    </source>
</evidence>
<dbReference type="InterPro" id="IPR036938">
    <property type="entry name" value="PAP2/HPO_sf"/>
</dbReference>
<comment type="subcellular location">
    <subcellularLocation>
        <location evidence="1">Cell membrane</location>
        <topology evidence="1">Multi-pass membrane protein</topology>
    </subcellularLocation>
</comment>
<dbReference type="Pfam" id="PF01569">
    <property type="entry name" value="PAP2"/>
    <property type="match status" value="1"/>
</dbReference>
<dbReference type="InterPro" id="IPR000326">
    <property type="entry name" value="PAP2/HPO"/>
</dbReference>
<feature type="region of interest" description="Disordered" evidence="7">
    <location>
        <begin position="255"/>
        <end position="285"/>
    </location>
</feature>
<reference evidence="10" key="1">
    <citation type="submission" date="2023-06" db="EMBL/GenBank/DDBJ databases">
        <title>Sysu t00192.</title>
        <authorList>
            <person name="Gao L."/>
            <person name="Fang B.-Z."/>
            <person name="Li W.-J."/>
        </authorList>
    </citation>
    <scope>NUCLEOTIDE SEQUENCE</scope>
    <source>
        <strain evidence="10">SYSU T00192</strain>
    </source>
</reference>
<sequence length="285" mass="29847">MTHRMRASDVALALWPAVILVALGAVGFSVVLDWVTEREDLWRLDEPLLEWLAGGRTEGLTTFLTGVTNLFGPVFLPIVVAVIALLWWRVTRSWWEPALLVGAMVLSTVLSVTLKLAVGRTRPAADLMSIPGAETSGSFPSGHTIGATTLVLVVGYLLWHEDAEASWALAGWTIASLAVIVLVGASRLYLGYHFLTDVLAGACVAVAVLGVVAGLERWHDLSLERRDPPERPAPLGEAADEDLAWARAAVDDATAGVDLDGPGSDGAADGAGDQGGGGGSGPSRA</sequence>
<dbReference type="SMART" id="SM00014">
    <property type="entry name" value="acidPPc"/>
    <property type="match status" value="1"/>
</dbReference>